<evidence type="ECO:0000313" key="4">
    <source>
        <dbReference type="EMBL" id="CDR94158.1"/>
    </source>
</evidence>
<feature type="transmembrane region" description="Helical" evidence="1">
    <location>
        <begin position="1084"/>
        <end position="1108"/>
    </location>
</feature>
<dbReference type="VEuPathDB" id="PiroplasmaDB:BBBOND_0104670"/>
<dbReference type="GO" id="GO:0005525">
    <property type="term" value="F:GTP binding"/>
    <property type="evidence" value="ECO:0007669"/>
    <property type="project" value="InterPro"/>
</dbReference>
<sequence length="1134" mass="127516">MSFIMKRHSAPWKAAIFRVLRIACLSWSLTTCGNAAASLASKDSQTGFTAYGESCAGAGCIFDESSVGADIHEFCLVPGVGGGRAVQLVRPTDDHLGLELVEEGMQLLRSIPKPIAIVTAIGSVKTGKSSLLNVLNEHVLCAKGDQLDGFHVSDSVNATTRGIWIWSEPIEVESRVLQEHIDKGLTSKSSAFDHLVTVMDSLMGGTLRAKLTAKGRADFSKRSVDRVNVVLLDVEGFNSTDGFQRYDEALFTLAATLSTELIYLTHKVLDSRDLLDLQHMLQTANSTIVNIYRSLSNAPSVVIGEGNYARSHQGVSVIQQAGVAEETGCDACNIITNVSRTASGERLGGGLLDLQTRTTLTMSVQGFNLQLQESALDYLNEVINVKRFDLSYNDQRSFLANLSQMREQFVRFFKADSRSRATASSPDQLATDLISRMTSGYKYVIPHVFGAVDALLMSAPSKNNKTPRKCELARGYLEQVLNFKIRLFKRCLMSPKTRVSFVLNDTVHMAGNDFGDLLDHLVKTLNDSLKAGSVDYEGDFRLTRANLVKNDLVDLYAQELGGFTRKLPIPLPVELADFNEVTKTKYIQLIELYASYDITPDNYRALKADFEGRLSKLMEYFDHELHEITLKHCRAVLPGVKNAISELTAQLKLPVLPSVIEDLERKRLEILDIFVQAVDANGVEYSTTEASKAVAVEVVEFIDTQIHDLYRENESEINAVFQEGTRRAIEFYVSNSDRNAVEKYRVSSTDFVESVNAWIGGSYAAYYQVVGDFKEMDDMNRKSLEFLGKQLSLLEKESMDHWDDVCRHSLSQTMHRFKSTFDVQLQQLVPFRPAPKPILRIAIEYLRARGWAAMAELHCGTSQVVRNTQPIFNRMVDEIGQNAVKSNDESVFRHFHKEFMIMYQEAVERVDHVYHFYQLKKHMHWYAKRHVFAHIKVVDQLLRPKRAAEELKKNVDVDVLENITDAKLLREAKSLLLIGSADASKTHVIDASILLEDIVEQWLSERLYPRIRNDLMIRMPKLSTFFAMAAVLVCSTLMFNVRNARLIYFLCCIDVIAFVHMMGLRRVMLLLGMAARWAKNLLTMAIATLGVSWSVAIAMTLLAGSLLWRQVVRRMPAILGGRRRSRYLLLKQGR</sequence>
<feature type="transmembrane region" description="Helical" evidence="1">
    <location>
        <begin position="1046"/>
        <end position="1064"/>
    </location>
</feature>
<dbReference type="Gene3D" id="3.40.50.300">
    <property type="entry name" value="P-loop containing nucleotide triphosphate hydrolases"/>
    <property type="match status" value="1"/>
</dbReference>
<dbReference type="InterPro" id="IPR015894">
    <property type="entry name" value="Guanylate-bd_N"/>
</dbReference>
<dbReference type="OMA" id="FQEFYYL"/>
<keyword evidence="5" id="KW-1185">Reference proteome</keyword>
<dbReference type="Proteomes" id="UP000033188">
    <property type="component" value="Chromosome 1"/>
</dbReference>
<dbReference type="OrthoDB" id="2135133at2759"/>
<keyword evidence="1" id="KW-1133">Transmembrane helix</keyword>
<reference evidence="5" key="1">
    <citation type="journal article" date="2014" name="Nucleic Acids Res.">
        <title>The evolutionary dynamics of variant antigen genes in Babesia reveal a history of genomic innovation underlying host-parasite interaction.</title>
        <authorList>
            <person name="Jackson A.P."/>
            <person name="Otto T.D."/>
            <person name="Darby A."/>
            <person name="Ramaprasad A."/>
            <person name="Xia D."/>
            <person name="Echaide I.E."/>
            <person name="Farber M."/>
            <person name="Gahlot S."/>
            <person name="Gamble J."/>
            <person name="Gupta D."/>
            <person name="Gupta Y."/>
            <person name="Jackson L."/>
            <person name="Malandrin L."/>
            <person name="Malas T.B."/>
            <person name="Moussa E."/>
            <person name="Nair M."/>
            <person name="Reid A.J."/>
            <person name="Sanders M."/>
            <person name="Sharma J."/>
            <person name="Tracey A."/>
            <person name="Quail M.A."/>
            <person name="Weir W."/>
            <person name="Wastling J.M."/>
            <person name="Hall N."/>
            <person name="Willadsen P."/>
            <person name="Lingelbach K."/>
            <person name="Shiels B."/>
            <person name="Tait A."/>
            <person name="Berriman M."/>
            <person name="Allred D.R."/>
            <person name="Pain A."/>
        </authorList>
    </citation>
    <scope>NUCLEOTIDE SEQUENCE [LARGE SCALE GENOMIC DNA]</scope>
    <source>
        <strain evidence="5">Bond</strain>
    </source>
</reference>
<name>A0A061D0F7_BABBI</name>
<evidence type="ECO:0000256" key="2">
    <source>
        <dbReference type="SAM" id="SignalP"/>
    </source>
</evidence>
<feature type="transmembrane region" description="Helical" evidence="1">
    <location>
        <begin position="1022"/>
        <end position="1039"/>
    </location>
</feature>
<dbReference type="Pfam" id="PF02263">
    <property type="entry name" value="GBP"/>
    <property type="match status" value="1"/>
</dbReference>
<dbReference type="RefSeq" id="XP_012766344.1">
    <property type="nucleotide sequence ID" value="XM_012910890.1"/>
</dbReference>
<proteinExistence type="predicted"/>
<dbReference type="AlphaFoldDB" id="A0A061D0F7"/>
<organism evidence="4 5">
    <name type="scientific">Babesia bigemina</name>
    <dbReference type="NCBI Taxonomy" id="5866"/>
    <lineage>
        <taxon>Eukaryota</taxon>
        <taxon>Sar</taxon>
        <taxon>Alveolata</taxon>
        <taxon>Apicomplexa</taxon>
        <taxon>Aconoidasida</taxon>
        <taxon>Piroplasmida</taxon>
        <taxon>Babesiidae</taxon>
        <taxon>Babesia</taxon>
    </lineage>
</organism>
<keyword evidence="2" id="KW-0732">Signal</keyword>
<feature type="domain" description="Guanylate-binding protein N-terminal" evidence="3">
    <location>
        <begin position="98"/>
        <end position="170"/>
    </location>
</feature>
<dbReference type="EMBL" id="LK391707">
    <property type="protein sequence ID" value="CDR94158.1"/>
    <property type="molecule type" value="Genomic_DNA"/>
</dbReference>
<dbReference type="GO" id="GO:0003924">
    <property type="term" value="F:GTPase activity"/>
    <property type="evidence" value="ECO:0007669"/>
    <property type="project" value="InterPro"/>
</dbReference>
<evidence type="ECO:0000256" key="1">
    <source>
        <dbReference type="SAM" id="Phobius"/>
    </source>
</evidence>
<dbReference type="STRING" id="5866.A0A061D0F7"/>
<protein>
    <recommendedName>
        <fullName evidence="3">Guanylate-binding protein N-terminal domain-containing protein</fullName>
    </recommendedName>
</protein>
<feature type="chain" id="PRO_5001595631" description="Guanylate-binding protein N-terminal domain-containing protein" evidence="2">
    <location>
        <begin position="36"/>
        <end position="1134"/>
    </location>
</feature>
<dbReference type="KEGG" id="bbig:BBBOND_0104670"/>
<feature type="signal peptide" evidence="2">
    <location>
        <begin position="1"/>
        <end position="35"/>
    </location>
</feature>
<keyword evidence="1" id="KW-0812">Transmembrane</keyword>
<dbReference type="PANTHER" id="PTHR10751">
    <property type="entry name" value="GUANYLATE BINDING PROTEIN"/>
    <property type="match status" value="1"/>
</dbReference>
<evidence type="ECO:0000313" key="5">
    <source>
        <dbReference type="Proteomes" id="UP000033188"/>
    </source>
</evidence>
<evidence type="ECO:0000259" key="3">
    <source>
        <dbReference type="Pfam" id="PF02263"/>
    </source>
</evidence>
<gene>
    <name evidence="4" type="ORF">BBBOND_0104670</name>
</gene>
<dbReference type="InterPro" id="IPR027417">
    <property type="entry name" value="P-loop_NTPase"/>
</dbReference>
<dbReference type="SUPFAM" id="SSF52540">
    <property type="entry name" value="P-loop containing nucleoside triphosphate hydrolases"/>
    <property type="match status" value="1"/>
</dbReference>
<keyword evidence="1" id="KW-0472">Membrane</keyword>
<dbReference type="GeneID" id="24562699"/>
<accession>A0A061D0F7</accession>